<evidence type="ECO:0000313" key="6">
    <source>
        <dbReference type="Proteomes" id="UP001238096"/>
    </source>
</evidence>
<dbReference type="Pfam" id="PF05257">
    <property type="entry name" value="CHAP"/>
    <property type="match status" value="1"/>
</dbReference>
<gene>
    <name evidence="5" type="ORF">N1496_00065</name>
    <name evidence="4" type="ORF">N1496_09940</name>
</gene>
<evidence type="ECO:0000313" key="5">
    <source>
        <dbReference type="EMBL" id="WMB28168.1"/>
    </source>
</evidence>
<feature type="compositionally biased region" description="Low complexity" evidence="1">
    <location>
        <begin position="143"/>
        <end position="152"/>
    </location>
</feature>
<dbReference type="InterPro" id="IPR038765">
    <property type="entry name" value="Papain-like_cys_pep_sf"/>
</dbReference>
<evidence type="ECO:0000259" key="3">
    <source>
        <dbReference type="PROSITE" id="PS50911"/>
    </source>
</evidence>
<keyword evidence="2" id="KW-0732">Signal</keyword>
<organism evidence="4 6">
    <name type="scientific">Streptococcus didelphis</name>
    <dbReference type="NCBI Taxonomy" id="102886"/>
    <lineage>
        <taxon>Bacteria</taxon>
        <taxon>Bacillati</taxon>
        <taxon>Bacillota</taxon>
        <taxon>Bacilli</taxon>
        <taxon>Lactobacillales</taxon>
        <taxon>Streptococcaceae</taxon>
        <taxon>Streptococcus</taxon>
    </lineage>
</organism>
<dbReference type="InterPro" id="IPR007921">
    <property type="entry name" value="CHAP_dom"/>
</dbReference>
<dbReference type="EMBL" id="CP110509">
    <property type="protein sequence ID" value="WMB28168.1"/>
    <property type="molecule type" value="Genomic_DNA"/>
</dbReference>
<dbReference type="RefSeq" id="WP_018366112.1">
    <property type="nucleotide sequence ID" value="NZ_CP110509.1"/>
</dbReference>
<reference evidence="4" key="2">
    <citation type="journal article" date="2023" name="Lett. Appl. Microbiol.">
        <title>Genotypic characterization of Streptococcus didelphis causative of fatal infection in white-eared opossums.</title>
        <authorList>
            <person name="Breyer G.M."/>
            <person name="Rocha Jacques da Silva M.E."/>
            <person name="Slaviero M."/>
            <person name="Albuquerque de Almeida B."/>
            <person name="Machado Sousa da Silva E."/>
            <person name="de Queiroz Schmidt V.R."/>
            <person name="Alievi M."/>
            <person name="Maboni G."/>
            <person name="Petinatti Pavarini S."/>
            <person name="Maboni Siqueira F."/>
        </authorList>
    </citation>
    <scope>NUCLEOTIDE SEQUENCE</scope>
    <source>
        <strain evidence="4">LBVP101/21</strain>
    </source>
</reference>
<name>A0ABY9LH01_9STRE</name>
<feature type="domain" description="Peptidase C51" evidence="3">
    <location>
        <begin position="376"/>
        <end position="502"/>
    </location>
</feature>
<feature type="region of interest" description="Disordered" evidence="1">
    <location>
        <begin position="35"/>
        <end position="152"/>
    </location>
</feature>
<keyword evidence="6" id="KW-1185">Reference proteome</keyword>
<dbReference type="Gene3D" id="3.90.1720.10">
    <property type="entry name" value="endopeptidase domain like (from Nostoc punctiforme)"/>
    <property type="match status" value="1"/>
</dbReference>
<dbReference type="PROSITE" id="PS50911">
    <property type="entry name" value="CHAP"/>
    <property type="match status" value="1"/>
</dbReference>
<dbReference type="EMBL" id="CP110509">
    <property type="protein sequence ID" value="WMB28157.1"/>
    <property type="molecule type" value="Genomic_DNA"/>
</dbReference>
<accession>A0ABY9LH01</accession>
<dbReference type="Proteomes" id="UP001238096">
    <property type="component" value="Chromosome"/>
</dbReference>
<reference evidence="6" key="1">
    <citation type="submission" date="2022-10" db="EMBL/GenBank/DDBJ databases">
        <title>Streptococcus didelphis as causative of fatal infections in opossums (Didelphis albiventris).</title>
        <authorList>
            <person name="Breyer G.M."/>
            <person name="Da Silva M.E.R.J."/>
            <person name="Siqueira F.M."/>
        </authorList>
    </citation>
    <scope>NUCLEOTIDE SEQUENCE [LARGE SCALE GENOMIC DNA]</scope>
    <source>
        <strain evidence="6">LBVP101/21</strain>
    </source>
</reference>
<protein>
    <submittedName>
        <fullName evidence="4">CHAP domain-containing protein</fullName>
    </submittedName>
</protein>
<evidence type="ECO:0000313" key="4">
    <source>
        <dbReference type="EMBL" id="WMB28157.1"/>
    </source>
</evidence>
<sequence>MLKKEKYITKFLLLSLLLPSLQTISVFAEEIEASVSSSPVVETTPTIDNKNFDLAKPSENTPNMGSDLDSSSDKGSIDSPKPPQTNNDQSAGGTSTKPDQDNKETPSPTPPSGTPKEENPVTPNSSNKQIPTPNAQPQPTPSQPQASSASIPLVPSMPAVTNKTQTSPFNQMPEMPSAIAEAGYVEHWSGDDAYTHNLMSHRYGITAHQLDSFLESTGINYDRNRVNGSKLLKWERFSGLDVRAIVAIAIAESSLGTQGVAREAGANMFGYGAFDYAPQSATAYSDERAVIKMAKETIMENKNTSFAIQDKKAQKLSMGLLNLALEGGVYYTDTSGTGKKRAELMEKLDQWIDQHGGTPAIPDHLQMQSSSSVETVPKGYKLTKLHNIINYTAETYPWGQCTWYVYNRAQELGYHFDPFMGNGGTWKHKSGYETSDTPQVGYAVSFSPGQAGADLTYGHVAIVEEVKEDGSILISESNCMGLGTISYRTFTAEQASMLTYVIGQK</sequence>
<feature type="signal peptide" evidence="2">
    <location>
        <begin position="1"/>
        <end position="28"/>
    </location>
</feature>
<feature type="compositionally biased region" description="Polar residues" evidence="1">
    <location>
        <begin position="84"/>
        <end position="97"/>
    </location>
</feature>
<feature type="compositionally biased region" description="Low complexity" evidence="1">
    <location>
        <begin position="35"/>
        <end position="47"/>
    </location>
</feature>
<feature type="chain" id="PRO_5045034346" evidence="2">
    <location>
        <begin position="29"/>
        <end position="505"/>
    </location>
</feature>
<dbReference type="Gene3D" id="1.10.530.10">
    <property type="match status" value="1"/>
</dbReference>
<proteinExistence type="predicted"/>
<evidence type="ECO:0000256" key="1">
    <source>
        <dbReference type="SAM" id="MobiDB-lite"/>
    </source>
</evidence>
<dbReference type="SUPFAM" id="SSF54001">
    <property type="entry name" value="Cysteine proteinases"/>
    <property type="match status" value="1"/>
</dbReference>
<evidence type="ECO:0000256" key="2">
    <source>
        <dbReference type="SAM" id="SignalP"/>
    </source>
</evidence>